<dbReference type="AlphaFoldDB" id="A0A6J4UZL3"/>
<dbReference type="Gene3D" id="3.55.30.10">
    <property type="entry name" value="Hsp33 domain"/>
    <property type="match status" value="1"/>
</dbReference>
<sequence length="327" mass="34536">MSYLLRGVAAAGGVRVVAADTTALIEDARVRHDTSPTATAALGRTLTGALLLSHVLLKNPQDRVTLRLRGDGALGGVIADAGLDGAVRGYVTNPDATLPPRPDGKLNVGGALGKGDLQVIRAHAPYGDPYSSSVDLVTGEIAEDITVFLAQSEQISSAVLLGVYIEPSGVVKSGGVILQALPGADEGALALLEANVRALGQLTDAMRRATLLEIVEELCWGLGFELLTPDALPLRFECRCSDEKALDALAYFSPEERERMIQDDGGAEVVCGWCGEARWLGPDALRGISEGEIRCPDCDTLWYRDGQATMVRDSERCACGRPVMLPA</sequence>
<dbReference type="PIRSF" id="PIRSF005261">
    <property type="entry name" value="Heat_shock_Hsp33"/>
    <property type="match status" value="1"/>
</dbReference>
<comment type="function">
    <text evidence="6">Redox regulated molecular chaperone. Protects both thermally unfolding and oxidatively damaged proteins from irreversible aggregation. Plays an important role in the bacterial defense system toward oxidative stress.</text>
</comment>
<dbReference type="EMBL" id="CADCWP010000068">
    <property type="protein sequence ID" value="CAA9564975.1"/>
    <property type="molecule type" value="Genomic_DNA"/>
</dbReference>
<dbReference type="Pfam" id="PF01430">
    <property type="entry name" value="HSP33"/>
    <property type="match status" value="1"/>
</dbReference>
<dbReference type="Gene3D" id="3.90.1280.10">
    <property type="entry name" value="HSP33 redox switch-like"/>
    <property type="match status" value="1"/>
</dbReference>
<dbReference type="HAMAP" id="MF_00117">
    <property type="entry name" value="HslO"/>
    <property type="match status" value="1"/>
</dbReference>
<protein>
    <recommendedName>
        <fullName evidence="6">33 kDa chaperonin</fullName>
    </recommendedName>
    <alternativeName>
        <fullName evidence="6">Heat shock protein 33 homolog</fullName>
        <shortName evidence="6">HSP33</shortName>
    </alternativeName>
</protein>
<reference evidence="7" key="1">
    <citation type="submission" date="2020-02" db="EMBL/GenBank/DDBJ databases">
        <authorList>
            <person name="Meier V. D."/>
        </authorList>
    </citation>
    <scope>NUCLEOTIDE SEQUENCE</scope>
    <source>
        <strain evidence="7">AVDCRST_MAG86</strain>
    </source>
</reference>
<evidence type="ECO:0000256" key="2">
    <source>
        <dbReference type="ARBA" id="ARBA00022833"/>
    </source>
</evidence>
<dbReference type="GO" id="GO:0042026">
    <property type="term" value="P:protein refolding"/>
    <property type="evidence" value="ECO:0007669"/>
    <property type="project" value="TreeGrafter"/>
</dbReference>
<dbReference type="PANTHER" id="PTHR30111:SF1">
    <property type="entry name" value="33 KDA CHAPERONIN"/>
    <property type="match status" value="1"/>
</dbReference>
<feature type="disulfide bond" description="Redox-active" evidence="6">
    <location>
        <begin position="238"/>
        <end position="240"/>
    </location>
</feature>
<accession>A0A6J4UZL3</accession>
<keyword evidence="2 6" id="KW-0862">Zinc</keyword>
<dbReference type="SUPFAM" id="SSF118352">
    <property type="entry name" value="HSP33 redox switch-like"/>
    <property type="match status" value="1"/>
</dbReference>
<keyword evidence="4 6" id="KW-0143">Chaperone</keyword>
<dbReference type="GO" id="GO:0051082">
    <property type="term" value="F:unfolded protein binding"/>
    <property type="evidence" value="ECO:0007669"/>
    <property type="project" value="UniProtKB-UniRule"/>
</dbReference>
<evidence type="ECO:0000256" key="6">
    <source>
        <dbReference type="HAMAP-Rule" id="MF_00117"/>
    </source>
</evidence>
<evidence type="ECO:0000256" key="5">
    <source>
        <dbReference type="ARBA" id="ARBA00023284"/>
    </source>
</evidence>
<dbReference type="InterPro" id="IPR016154">
    <property type="entry name" value="Heat_shock_Hsp33_C"/>
</dbReference>
<dbReference type="GO" id="GO:0005737">
    <property type="term" value="C:cytoplasm"/>
    <property type="evidence" value="ECO:0007669"/>
    <property type="project" value="UniProtKB-SubCell"/>
</dbReference>
<organism evidence="7">
    <name type="scientific">uncultured Truepera sp</name>
    <dbReference type="NCBI Taxonomy" id="543023"/>
    <lineage>
        <taxon>Bacteria</taxon>
        <taxon>Thermotogati</taxon>
        <taxon>Deinococcota</taxon>
        <taxon>Deinococci</taxon>
        <taxon>Trueperales</taxon>
        <taxon>Trueperaceae</taxon>
        <taxon>Truepera</taxon>
        <taxon>environmental samples</taxon>
    </lineage>
</organism>
<name>A0A6J4UZL3_9DEIN</name>
<evidence type="ECO:0000256" key="3">
    <source>
        <dbReference type="ARBA" id="ARBA00023157"/>
    </source>
</evidence>
<evidence type="ECO:0000256" key="4">
    <source>
        <dbReference type="ARBA" id="ARBA00023186"/>
    </source>
</evidence>
<dbReference type="InterPro" id="IPR000397">
    <property type="entry name" value="Heat_shock_Hsp33"/>
</dbReference>
<evidence type="ECO:0000256" key="1">
    <source>
        <dbReference type="ARBA" id="ARBA00022490"/>
    </source>
</evidence>
<comment type="subcellular location">
    <subcellularLocation>
        <location evidence="6">Cytoplasm</location>
    </subcellularLocation>
</comment>
<dbReference type="GO" id="GO:0044183">
    <property type="term" value="F:protein folding chaperone"/>
    <property type="evidence" value="ECO:0007669"/>
    <property type="project" value="TreeGrafter"/>
</dbReference>
<comment type="similarity">
    <text evidence="6">Belongs to the HSP33 family.</text>
</comment>
<comment type="PTM">
    <text evidence="6">Under oxidizing conditions two disulfide bonds are formed involving the reactive cysteines. Under reducing conditions zinc is bound to the reactive cysteines and the protein is inactive.</text>
</comment>
<keyword evidence="5 6" id="KW-0676">Redox-active center</keyword>
<evidence type="ECO:0000313" key="7">
    <source>
        <dbReference type="EMBL" id="CAA9564975.1"/>
    </source>
</evidence>
<gene>
    <name evidence="6" type="primary">hslO</name>
    <name evidence="7" type="ORF">AVDCRST_MAG86-1107</name>
</gene>
<keyword evidence="3 6" id="KW-1015">Disulfide bond</keyword>
<dbReference type="CDD" id="cd00498">
    <property type="entry name" value="Hsp33"/>
    <property type="match status" value="1"/>
</dbReference>
<dbReference type="SUPFAM" id="SSF64397">
    <property type="entry name" value="Hsp33 domain"/>
    <property type="match status" value="1"/>
</dbReference>
<proteinExistence type="inferred from homology"/>
<dbReference type="PANTHER" id="PTHR30111">
    <property type="entry name" value="33 KDA CHAPERONIN"/>
    <property type="match status" value="1"/>
</dbReference>
<keyword evidence="1 6" id="KW-0963">Cytoplasm</keyword>
<feature type="disulfide bond" description="Redox-active" evidence="6">
    <location>
        <begin position="271"/>
        <end position="274"/>
    </location>
</feature>
<dbReference type="InterPro" id="IPR016153">
    <property type="entry name" value="Heat_shock_Hsp33_N"/>
</dbReference>